<sequence length="101" mass="10944">MSWGMRASVGLGTCCGFVSVSVQLQSKGKQSRIGDWTERRKAAIAIHGLGRCRSRGNRNCGGRERPFLLTEEKNEAASLSLPVSKGTPDSSRAILLLIKKL</sequence>
<proteinExistence type="predicted"/>
<dbReference type="AlphaFoldDB" id="A0A1Z5S5C0"/>
<accession>A0A1Z5S5C0</accession>
<feature type="signal peptide" evidence="1">
    <location>
        <begin position="1"/>
        <end position="16"/>
    </location>
</feature>
<dbReference type="EMBL" id="CM000760">
    <property type="protein sequence ID" value="OQU91122.1"/>
    <property type="molecule type" value="Genomic_DNA"/>
</dbReference>
<evidence type="ECO:0000313" key="2">
    <source>
        <dbReference type="EMBL" id="OQU91122.1"/>
    </source>
</evidence>
<dbReference type="Proteomes" id="UP000000768">
    <property type="component" value="Chromosome 1"/>
</dbReference>
<protein>
    <recommendedName>
        <fullName evidence="4">Secreted protein</fullName>
    </recommendedName>
</protein>
<evidence type="ECO:0000313" key="3">
    <source>
        <dbReference type="Proteomes" id="UP000000768"/>
    </source>
</evidence>
<keyword evidence="1" id="KW-0732">Signal</keyword>
<dbReference type="Gramene" id="OQU91122">
    <property type="protein sequence ID" value="OQU91122"/>
    <property type="gene ID" value="SORBI_3001G120750"/>
</dbReference>
<gene>
    <name evidence="2" type="ORF">SORBI_3001G120750</name>
</gene>
<keyword evidence="3" id="KW-1185">Reference proteome</keyword>
<reference evidence="3" key="2">
    <citation type="journal article" date="2018" name="Plant J.">
        <title>The Sorghum bicolor reference genome: improved assembly, gene annotations, a transcriptome atlas, and signatures of genome organization.</title>
        <authorList>
            <person name="McCormick R.F."/>
            <person name="Truong S.K."/>
            <person name="Sreedasyam A."/>
            <person name="Jenkins J."/>
            <person name="Shu S."/>
            <person name="Sims D."/>
            <person name="Kennedy M."/>
            <person name="Amirebrahimi M."/>
            <person name="Weers B.D."/>
            <person name="McKinley B."/>
            <person name="Mattison A."/>
            <person name="Morishige D.T."/>
            <person name="Grimwood J."/>
            <person name="Schmutz J."/>
            <person name="Mullet J.E."/>
        </authorList>
    </citation>
    <scope>NUCLEOTIDE SEQUENCE [LARGE SCALE GENOMIC DNA]</scope>
    <source>
        <strain evidence="3">cv. BTx623</strain>
    </source>
</reference>
<evidence type="ECO:0000256" key="1">
    <source>
        <dbReference type="SAM" id="SignalP"/>
    </source>
</evidence>
<dbReference type="InParanoid" id="A0A1Z5S5C0"/>
<reference evidence="2 3" key="1">
    <citation type="journal article" date="2009" name="Nature">
        <title>The Sorghum bicolor genome and the diversification of grasses.</title>
        <authorList>
            <person name="Paterson A.H."/>
            <person name="Bowers J.E."/>
            <person name="Bruggmann R."/>
            <person name="Dubchak I."/>
            <person name="Grimwood J."/>
            <person name="Gundlach H."/>
            <person name="Haberer G."/>
            <person name="Hellsten U."/>
            <person name="Mitros T."/>
            <person name="Poliakov A."/>
            <person name="Schmutz J."/>
            <person name="Spannagl M."/>
            <person name="Tang H."/>
            <person name="Wang X."/>
            <person name="Wicker T."/>
            <person name="Bharti A.K."/>
            <person name="Chapman J."/>
            <person name="Feltus F.A."/>
            <person name="Gowik U."/>
            <person name="Grigoriev I.V."/>
            <person name="Lyons E."/>
            <person name="Maher C.A."/>
            <person name="Martis M."/>
            <person name="Narechania A."/>
            <person name="Otillar R.P."/>
            <person name="Penning B.W."/>
            <person name="Salamov A.A."/>
            <person name="Wang Y."/>
            <person name="Zhang L."/>
            <person name="Carpita N.C."/>
            <person name="Freeling M."/>
            <person name="Gingle A.R."/>
            <person name="Hash C.T."/>
            <person name="Keller B."/>
            <person name="Klein P."/>
            <person name="Kresovich S."/>
            <person name="McCann M.C."/>
            <person name="Ming R."/>
            <person name="Peterson D.G."/>
            <person name="Mehboob-ur-Rahman"/>
            <person name="Ware D."/>
            <person name="Westhoff P."/>
            <person name="Mayer K.F."/>
            <person name="Messing J."/>
            <person name="Rokhsar D.S."/>
        </authorList>
    </citation>
    <scope>NUCLEOTIDE SEQUENCE [LARGE SCALE GENOMIC DNA]</scope>
    <source>
        <strain evidence="3">cv. BTx623</strain>
    </source>
</reference>
<evidence type="ECO:0008006" key="4">
    <source>
        <dbReference type="Google" id="ProtNLM"/>
    </source>
</evidence>
<feature type="chain" id="PRO_5013300921" description="Secreted protein" evidence="1">
    <location>
        <begin position="17"/>
        <end position="101"/>
    </location>
</feature>
<name>A0A1Z5S5C0_SORBI</name>
<organism evidence="2 3">
    <name type="scientific">Sorghum bicolor</name>
    <name type="common">Sorghum</name>
    <name type="synonym">Sorghum vulgare</name>
    <dbReference type="NCBI Taxonomy" id="4558"/>
    <lineage>
        <taxon>Eukaryota</taxon>
        <taxon>Viridiplantae</taxon>
        <taxon>Streptophyta</taxon>
        <taxon>Embryophyta</taxon>
        <taxon>Tracheophyta</taxon>
        <taxon>Spermatophyta</taxon>
        <taxon>Magnoliopsida</taxon>
        <taxon>Liliopsida</taxon>
        <taxon>Poales</taxon>
        <taxon>Poaceae</taxon>
        <taxon>PACMAD clade</taxon>
        <taxon>Panicoideae</taxon>
        <taxon>Andropogonodae</taxon>
        <taxon>Andropogoneae</taxon>
        <taxon>Sorghinae</taxon>
        <taxon>Sorghum</taxon>
    </lineage>
</organism>